<feature type="signal peptide" evidence="2">
    <location>
        <begin position="1"/>
        <end position="26"/>
    </location>
</feature>
<dbReference type="Gene3D" id="1.20.58.390">
    <property type="entry name" value="Neurotransmitter-gated ion-channel transmembrane domain"/>
    <property type="match status" value="1"/>
</dbReference>
<accession>A0A8C8ASK4</accession>
<dbReference type="SUPFAM" id="SSF90112">
    <property type="entry name" value="Neurotransmitter-gated ion-channel transmembrane pore"/>
    <property type="match status" value="1"/>
</dbReference>
<feature type="transmembrane region" description="Helical" evidence="1">
    <location>
        <begin position="149"/>
        <end position="171"/>
    </location>
</feature>
<proteinExistence type="predicted"/>
<dbReference type="Pfam" id="PF02932">
    <property type="entry name" value="Neur_chan_memb"/>
    <property type="match status" value="1"/>
</dbReference>
<name>A0A8C8ASK4_9STRI</name>
<keyword evidence="2" id="KW-0732">Signal</keyword>
<dbReference type="AlphaFoldDB" id="A0A8C8ASK4"/>
<dbReference type="InterPro" id="IPR006029">
    <property type="entry name" value="Neurotrans-gated_channel_TM"/>
</dbReference>
<dbReference type="InterPro" id="IPR036719">
    <property type="entry name" value="Neuro-gated_channel_TM_sf"/>
</dbReference>
<organism evidence="4 5">
    <name type="scientific">Otus sunia</name>
    <name type="common">Oriental scops-owl</name>
    <dbReference type="NCBI Taxonomy" id="257818"/>
    <lineage>
        <taxon>Eukaryota</taxon>
        <taxon>Metazoa</taxon>
        <taxon>Chordata</taxon>
        <taxon>Craniata</taxon>
        <taxon>Vertebrata</taxon>
        <taxon>Euteleostomi</taxon>
        <taxon>Archelosauria</taxon>
        <taxon>Archosauria</taxon>
        <taxon>Dinosauria</taxon>
        <taxon>Saurischia</taxon>
        <taxon>Theropoda</taxon>
        <taxon>Coelurosauria</taxon>
        <taxon>Aves</taxon>
        <taxon>Neognathae</taxon>
        <taxon>Neoaves</taxon>
        <taxon>Telluraves</taxon>
        <taxon>Strigiformes</taxon>
        <taxon>Strigidae</taxon>
        <taxon>Otus</taxon>
    </lineage>
</organism>
<evidence type="ECO:0000313" key="4">
    <source>
        <dbReference type="Ensembl" id="ENSOSUP00000010796.1"/>
    </source>
</evidence>
<evidence type="ECO:0000256" key="2">
    <source>
        <dbReference type="SAM" id="SignalP"/>
    </source>
</evidence>
<feature type="chain" id="PRO_5034854753" evidence="2">
    <location>
        <begin position="27"/>
        <end position="189"/>
    </location>
</feature>
<protein>
    <submittedName>
        <fullName evidence="4">Cholinergic receptor nicotinic gamma subunit</fullName>
    </submittedName>
</protein>
<dbReference type="Ensembl" id="ENSOSUT00000011173.1">
    <property type="protein sequence ID" value="ENSOSUP00000010796.1"/>
    <property type="gene ID" value="ENSOSUG00000007690.1"/>
</dbReference>
<dbReference type="Proteomes" id="UP000694552">
    <property type="component" value="Unplaced"/>
</dbReference>
<keyword evidence="1" id="KW-0812">Transmembrane</keyword>
<evidence type="ECO:0000256" key="1">
    <source>
        <dbReference type="SAM" id="Phobius"/>
    </source>
</evidence>
<keyword evidence="5" id="KW-1185">Reference proteome</keyword>
<dbReference type="GO" id="GO:0016020">
    <property type="term" value="C:membrane"/>
    <property type="evidence" value="ECO:0007669"/>
    <property type="project" value="InterPro"/>
</dbReference>
<feature type="domain" description="Neurotransmitter-gated ion-channel transmembrane" evidence="3">
    <location>
        <begin position="1"/>
        <end position="166"/>
    </location>
</feature>
<keyword evidence="1" id="KW-0472">Membrane</keyword>
<reference evidence="4" key="1">
    <citation type="submission" date="2025-08" db="UniProtKB">
        <authorList>
            <consortium name="Ensembl"/>
        </authorList>
    </citation>
    <scope>IDENTIFICATION</scope>
</reference>
<reference evidence="4" key="2">
    <citation type="submission" date="2025-09" db="UniProtKB">
        <authorList>
            <consortium name="Ensembl"/>
        </authorList>
    </citation>
    <scope>IDENTIFICATION</scope>
</reference>
<dbReference type="GO" id="GO:0006811">
    <property type="term" value="P:monoatomic ion transport"/>
    <property type="evidence" value="ECO:0007669"/>
    <property type="project" value="InterPro"/>
</dbReference>
<sequence length="189" mass="21442">MVVTVVIVVNAVIVLNISLRTPNTHSMSQRVRQVCLHLLPRYLGMHMPEETPGPPRATRRRSSLGLMVKADEYMLWKARTELLFEKQKERDGLMKTVLEKIGWAFAQDFCQSLEEAGPDIRACVDACNHIANATRDEEWILVGRVIDRVCFFIMASLFVCGTVGIFLMAHFNQAPDLPFPGDPKQYLPQ</sequence>
<dbReference type="InterPro" id="IPR038050">
    <property type="entry name" value="Neuro_actylchol_rec"/>
</dbReference>
<keyword evidence="1" id="KW-1133">Transmembrane helix</keyword>
<evidence type="ECO:0000259" key="3">
    <source>
        <dbReference type="Pfam" id="PF02932"/>
    </source>
</evidence>
<evidence type="ECO:0000313" key="5">
    <source>
        <dbReference type="Proteomes" id="UP000694552"/>
    </source>
</evidence>